<evidence type="ECO:0000313" key="3">
    <source>
        <dbReference type="Proteomes" id="UP000386575"/>
    </source>
</evidence>
<gene>
    <name evidence="2" type="ORF">F4V91_31995</name>
</gene>
<name>A0A6A1TFV9_NEOGA</name>
<comment type="caution">
    <text evidence="2">The sequence shown here is derived from an EMBL/GenBank/DDBJ whole genome shotgun (WGS) entry which is preliminary data.</text>
</comment>
<dbReference type="Proteomes" id="UP000386575">
    <property type="component" value="Unassembled WGS sequence"/>
</dbReference>
<feature type="domain" description="DUF3846" evidence="1">
    <location>
        <begin position="5"/>
        <end position="90"/>
    </location>
</feature>
<evidence type="ECO:0000313" key="2">
    <source>
        <dbReference type="EMBL" id="KAB1082574.1"/>
    </source>
</evidence>
<dbReference type="Pfam" id="PF12957">
    <property type="entry name" value="DUF3846"/>
    <property type="match status" value="1"/>
</dbReference>
<dbReference type="EMBL" id="VZUL01000004">
    <property type="protein sequence ID" value="KAB1082574.1"/>
    <property type="molecule type" value="Genomic_DNA"/>
</dbReference>
<accession>A0A6A1TFV9</accession>
<organism evidence="2 3">
    <name type="scientific">Neorhizobium galegae</name>
    <name type="common">Rhizobium galegae</name>
    <dbReference type="NCBI Taxonomy" id="399"/>
    <lineage>
        <taxon>Bacteria</taxon>
        <taxon>Pseudomonadati</taxon>
        <taxon>Pseudomonadota</taxon>
        <taxon>Alphaproteobacteria</taxon>
        <taxon>Hyphomicrobiales</taxon>
        <taxon>Rhizobiaceae</taxon>
        <taxon>Rhizobium/Agrobacterium group</taxon>
        <taxon>Neorhizobium</taxon>
    </lineage>
</organism>
<dbReference type="AlphaFoldDB" id="A0A6A1TFV9"/>
<protein>
    <submittedName>
        <fullName evidence="2">Protein psiB</fullName>
    </submittedName>
</protein>
<evidence type="ECO:0000259" key="1">
    <source>
        <dbReference type="Pfam" id="PF12957"/>
    </source>
</evidence>
<reference evidence="2 3" key="1">
    <citation type="submission" date="2019-09" db="EMBL/GenBank/DDBJ databases">
        <title>Genome sequencing of Ng87 strain.</title>
        <authorList>
            <person name="Karasev E.S."/>
            <person name="Andronov E."/>
        </authorList>
    </citation>
    <scope>NUCLEOTIDE SEQUENCE [LARGE SCALE GENOMIC DNA]</scope>
    <source>
        <strain evidence="2 3">Ng87</strain>
    </source>
</reference>
<dbReference type="RefSeq" id="WP_151047435.1">
    <property type="nucleotide sequence ID" value="NZ_VZUL01000004.1"/>
</dbReference>
<dbReference type="InterPro" id="IPR024559">
    <property type="entry name" value="DUF3846"/>
</dbReference>
<proteinExistence type="predicted"/>
<sequence length="149" mass="16456">MTKTAYLLDPETTLFRPVKLQDGISFKPLYELIACRLIEVVRFDEKHSLFVDEEGLHDGLTAFTLFEGYPQPLAGKLVLVGGDGSEPYTSPLISLEDASAYFTCCRPVVDPVFATADELTPRGLIITGALLGFQLRFERRSPTLVEGEA</sequence>